<dbReference type="Proteomes" id="UP000515297">
    <property type="component" value="Plasmid plas1"/>
</dbReference>
<dbReference type="RefSeq" id="WP_083988114.1">
    <property type="nucleotide sequence ID" value="NZ_CP060053.1"/>
</dbReference>
<proteinExistence type="predicted"/>
<feature type="region of interest" description="Disordered" evidence="1">
    <location>
        <begin position="1"/>
        <end position="23"/>
    </location>
</feature>
<evidence type="ECO:0000313" key="4">
    <source>
        <dbReference type="Proteomes" id="UP000515297"/>
    </source>
</evidence>
<evidence type="ECO:0000256" key="1">
    <source>
        <dbReference type="SAM" id="MobiDB-lite"/>
    </source>
</evidence>
<reference evidence="3 4" key="1">
    <citation type="submission" date="2020-08" db="EMBL/GenBank/DDBJ databases">
        <authorList>
            <person name="Liu G."/>
            <person name="Sun C."/>
        </authorList>
    </citation>
    <scope>NUCLEOTIDE SEQUENCE [LARGE SCALE GENOMIC DNA]</scope>
    <source>
        <strain evidence="3 4">OT19</strain>
        <plasmid evidence="3 4">plas1</plasmid>
    </source>
</reference>
<evidence type="ECO:0000313" key="3">
    <source>
        <dbReference type="EMBL" id="QNE07282.1"/>
    </source>
</evidence>
<accession>A0A7G6VZW7</accession>
<protein>
    <submittedName>
        <fullName evidence="3">Anti-sigma factor</fullName>
    </submittedName>
</protein>
<organism evidence="3 4">
    <name type="scientific">Croceicoccus marinus</name>
    <dbReference type="NCBI Taxonomy" id="450378"/>
    <lineage>
        <taxon>Bacteria</taxon>
        <taxon>Pseudomonadati</taxon>
        <taxon>Pseudomonadota</taxon>
        <taxon>Alphaproteobacteria</taxon>
        <taxon>Sphingomonadales</taxon>
        <taxon>Erythrobacteraceae</taxon>
        <taxon>Croceicoccus</taxon>
    </lineage>
</organism>
<dbReference type="EMBL" id="CP060053">
    <property type="protein sequence ID" value="QNE07282.1"/>
    <property type="molecule type" value="Genomic_DNA"/>
</dbReference>
<name>A0A7G6VZW7_9SPHN</name>
<geneLocation type="plasmid" evidence="3 4">
    <name>plas1</name>
</geneLocation>
<feature type="domain" description="Anti-sigma K factor RskA C-terminal" evidence="2">
    <location>
        <begin position="118"/>
        <end position="249"/>
    </location>
</feature>
<dbReference type="AlphaFoldDB" id="A0A7G6VZW7"/>
<dbReference type="InterPro" id="IPR018764">
    <property type="entry name" value="RskA_C"/>
</dbReference>
<dbReference type="GO" id="GO:0005886">
    <property type="term" value="C:plasma membrane"/>
    <property type="evidence" value="ECO:0007669"/>
    <property type="project" value="InterPro"/>
</dbReference>
<gene>
    <name evidence="3" type="ORF">H4O24_15320</name>
</gene>
<dbReference type="Pfam" id="PF10099">
    <property type="entry name" value="RskA_C"/>
    <property type="match status" value="1"/>
</dbReference>
<keyword evidence="3" id="KW-0614">Plasmid</keyword>
<evidence type="ECO:0000259" key="2">
    <source>
        <dbReference type="Pfam" id="PF10099"/>
    </source>
</evidence>
<sequence>MSDDMPPTGPEGPGADGGDPDMLAGEMALGVLEGEALAEAQRRMADRAFANEVAWWRHRLGALSEKAGSVEPSDGVWRAIDLRLNADDHQGADIHRLPPPRENPGPSRWSIATALAGLGAAAAAIALYVSTPGPVPVAPPAEAPAPKPVLIAQLQGDDGVMRLASVIDPASGRLSLSIEGLDAQPGTAPELWVVPQDGAPVSLGLIPQAGSTERSLSAEQADLLVPGATLAVTFEDETTAPHQAPTPPIVLAGTLDRV</sequence>